<dbReference type="Proteomes" id="UP001595526">
    <property type="component" value="Unassembled WGS sequence"/>
</dbReference>
<keyword evidence="1 4" id="KW-0808">Transferase</keyword>
<dbReference type="InterPro" id="IPR050832">
    <property type="entry name" value="Bact_Acetyltransf"/>
</dbReference>
<dbReference type="GO" id="GO:0016746">
    <property type="term" value="F:acyltransferase activity"/>
    <property type="evidence" value="ECO:0007669"/>
    <property type="project" value="UniProtKB-KW"/>
</dbReference>
<dbReference type="SUPFAM" id="SSF55729">
    <property type="entry name" value="Acyl-CoA N-acyltransferases (Nat)"/>
    <property type="match status" value="1"/>
</dbReference>
<dbReference type="PROSITE" id="PS51186">
    <property type="entry name" value="GNAT"/>
    <property type="match status" value="1"/>
</dbReference>
<keyword evidence="2 4" id="KW-0012">Acyltransferase</keyword>
<name>A0ABV7JJ17_9SPHI</name>
<proteinExistence type="predicted"/>
<gene>
    <name evidence="4" type="ORF">ACFOET_10560</name>
</gene>
<accession>A0ABV7JJ17</accession>
<dbReference type="EMBL" id="JBHRTA010000030">
    <property type="protein sequence ID" value="MFC3198050.1"/>
    <property type="molecule type" value="Genomic_DNA"/>
</dbReference>
<evidence type="ECO:0000256" key="1">
    <source>
        <dbReference type="ARBA" id="ARBA00022679"/>
    </source>
</evidence>
<dbReference type="PANTHER" id="PTHR43877:SF2">
    <property type="entry name" value="AMINOALKYLPHOSPHONATE N-ACETYLTRANSFERASE-RELATED"/>
    <property type="match status" value="1"/>
</dbReference>
<dbReference type="CDD" id="cd04301">
    <property type="entry name" value="NAT_SF"/>
    <property type="match status" value="1"/>
</dbReference>
<sequence>MEYKFRKASHEDLSHIWEILEQAIKRRKHDGSGQWQDGYPNFAVVQNDIDNGTGYVLADEMTIVAYCAIMVNDEPAYATIEGKWLTDGDFVVYHRVAVSEKYLGRGLAHKLLEHIHGFALQHGIRSVRADTNYDNPAMLKLFEKMGYRYCGEVMFRGTPRKAFEKVLTA</sequence>
<dbReference type="RefSeq" id="WP_379022326.1">
    <property type="nucleotide sequence ID" value="NZ_JBHRTA010000030.1"/>
</dbReference>
<dbReference type="EC" id="2.3.-.-" evidence="4"/>
<dbReference type="Pfam" id="PF00583">
    <property type="entry name" value="Acetyltransf_1"/>
    <property type="match status" value="1"/>
</dbReference>
<comment type="caution">
    <text evidence="4">The sequence shown here is derived from an EMBL/GenBank/DDBJ whole genome shotgun (WGS) entry which is preliminary data.</text>
</comment>
<reference evidence="5" key="1">
    <citation type="journal article" date="2019" name="Int. J. Syst. Evol. Microbiol.">
        <title>The Global Catalogue of Microorganisms (GCM) 10K type strain sequencing project: providing services to taxonomists for standard genome sequencing and annotation.</title>
        <authorList>
            <consortium name="The Broad Institute Genomics Platform"/>
            <consortium name="The Broad Institute Genome Sequencing Center for Infectious Disease"/>
            <person name="Wu L."/>
            <person name="Ma J."/>
        </authorList>
    </citation>
    <scope>NUCLEOTIDE SEQUENCE [LARGE SCALE GENOMIC DNA]</scope>
    <source>
        <strain evidence="5">KCTC 52416</strain>
    </source>
</reference>
<dbReference type="PANTHER" id="PTHR43877">
    <property type="entry name" value="AMINOALKYLPHOSPHONATE N-ACETYLTRANSFERASE-RELATED-RELATED"/>
    <property type="match status" value="1"/>
</dbReference>
<keyword evidence="5" id="KW-1185">Reference proteome</keyword>
<evidence type="ECO:0000313" key="5">
    <source>
        <dbReference type="Proteomes" id="UP001595526"/>
    </source>
</evidence>
<organism evidence="4 5">
    <name type="scientific">Parapedobacter deserti</name>
    <dbReference type="NCBI Taxonomy" id="1912957"/>
    <lineage>
        <taxon>Bacteria</taxon>
        <taxon>Pseudomonadati</taxon>
        <taxon>Bacteroidota</taxon>
        <taxon>Sphingobacteriia</taxon>
        <taxon>Sphingobacteriales</taxon>
        <taxon>Sphingobacteriaceae</taxon>
        <taxon>Parapedobacter</taxon>
    </lineage>
</organism>
<dbReference type="InterPro" id="IPR016181">
    <property type="entry name" value="Acyl_CoA_acyltransferase"/>
</dbReference>
<dbReference type="Gene3D" id="3.40.630.30">
    <property type="match status" value="1"/>
</dbReference>
<dbReference type="InterPro" id="IPR000182">
    <property type="entry name" value="GNAT_dom"/>
</dbReference>
<protein>
    <submittedName>
        <fullName evidence="4">GNAT family N-acetyltransferase</fullName>
        <ecNumber evidence="4">2.3.-.-</ecNumber>
    </submittedName>
</protein>
<evidence type="ECO:0000259" key="3">
    <source>
        <dbReference type="PROSITE" id="PS51186"/>
    </source>
</evidence>
<feature type="domain" description="N-acetyltransferase" evidence="3">
    <location>
        <begin position="3"/>
        <end position="169"/>
    </location>
</feature>
<evidence type="ECO:0000256" key="2">
    <source>
        <dbReference type="ARBA" id="ARBA00023315"/>
    </source>
</evidence>
<evidence type="ECO:0000313" key="4">
    <source>
        <dbReference type="EMBL" id="MFC3198050.1"/>
    </source>
</evidence>